<comment type="function">
    <text evidence="4">This protein is involved in the repair of mismatches in DNA. It is required for dam-dependent methyl-directed DNA mismatch repair. May act as a 'molecular matchmaker', a protein that promotes the formation of a stable complex between two or more DNA-binding proteins in an ATP-dependent manner without itself being part of a final effector complex.</text>
</comment>
<dbReference type="GO" id="GO:0030983">
    <property type="term" value="F:mismatched DNA binding"/>
    <property type="evidence" value="ECO:0007669"/>
    <property type="project" value="InterPro"/>
</dbReference>
<dbReference type="SUPFAM" id="SSF54211">
    <property type="entry name" value="Ribosomal protein S5 domain 2-like"/>
    <property type="match status" value="1"/>
</dbReference>
<evidence type="ECO:0000256" key="4">
    <source>
        <dbReference type="HAMAP-Rule" id="MF_00149"/>
    </source>
</evidence>
<dbReference type="Pfam" id="PF13589">
    <property type="entry name" value="HATPase_c_3"/>
    <property type="match status" value="1"/>
</dbReference>
<evidence type="ECO:0000313" key="7">
    <source>
        <dbReference type="EMBL" id="VTQ89335.1"/>
    </source>
</evidence>
<dbReference type="GO" id="GO:0016887">
    <property type="term" value="F:ATP hydrolysis activity"/>
    <property type="evidence" value="ECO:0007669"/>
    <property type="project" value="InterPro"/>
</dbReference>
<dbReference type="GO" id="GO:0032300">
    <property type="term" value="C:mismatch repair complex"/>
    <property type="evidence" value="ECO:0007669"/>
    <property type="project" value="InterPro"/>
</dbReference>
<dbReference type="PANTHER" id="PTHR10073:SF12">
    <property type="entry name" value="DNA MISMATCH REPAIR PROTEIN MLH1"/>
    <property type="match status" value="1"/>
</dbReference>
<dbReference type="Gene3D" id="3.30.230.10">
    <property type="match status" value="1"/>
</dbReference>
<evidence type="ECO:0000256" key="3">
    <source>
        <dbReference type="ARBA" id="ARBA00023204"/>
    </source>
</evidence>
<comment type="similarity">
    <text evidence="1 4">Belongs to the DNA mismatch repair MutL/HexB family.</text>
</comment>
<dbReference type="InterPro" id="IPR037198">
    <property type="entry name" value="MutL_C_sf"/>
</dbReference>
<evidence type="ECO:0000259" key="5">
    <source>
        <dbReference type="SMART" id="SM00853"/>
    </source>
</evidence>
<dbReference type="InterPro" id="IPR036890">
    <property type="entry name" value="HATPase_C_sf"/>
</dbReference>
<keyword evidence="8" id="KW-1185">Reference proteome</keyword>
<dbReference type="KEGG" id="hhw:NCTC503_01380"/>
<dbReference type="CDD" id="cd00782">
    <property type="entry name" value="MutL_Trans"/>
    <property type="match status" value="1"/>
</dbReference>
<dbReference type="Gene3D" id="3.30.1370.100">
    <property type="entry name" value="MutL, C-terminal domain, regulatory subdomain"/>
    <property type="match status" value="1"/>
</dbReference>
<sequence length="628" mass="71280">MIDKLNRINLLSEDTSNKIAAGEVVERPASAVKELIENSIDAGAKNISISIEDGGETSIIVSDDGKGIHPEDIRLAFVPHATSKIIDINDIYNITSLGFRGEALASIASVSKVSLKSRKPEFVEGKEIIIEGGNIVDFKDVGCSIGTTIEIRGLFFNVPARQKFLKSSKREAAIISDMILKIALSHSEIAFKYISNGKQVFSTSGNGDLLENIRVLYGKEVYKNVTFFEGHSDVVSVYGYIGNADISRGSRNRQSIFVNKRSINSKLITAAIENAFKSFLTVNKFPFFTILIDIYPEFVDVNVHPTKSEIKFKDERFIFKFIFDSVHHALKDSLKNSFNVTLSENKFENIYLKNHNEESTNERIQEKMDLGTDTMALESLQNNSIYYKGSKEDIFKAPKETKSSIEDEQQNLSYNTNYKAINEELTTIPIEVKKSKFPEVKIIGQFNNSYILGEAFKELYIIDQHAAHEKILFERYMEEIKNREVISQVLAFPQVQELSQEDYALYYENKEVFFNTGFNIEPFGENTISIREVPIFLGETDVNNLFNDILEDLKNMGKGEKEQVRYLKIATLACKAAVKANHNLSIEEMSHLLNELRFIDQPFTCPHGRPTIIKYTLKEVEKVFKRIQ</sequence>
<dbReference type="Pfam" id="PF08676">
    <property type="entry name" value="MutL_C"/>
    <property type="match status" value="1"/>
</dbReference>
<dbReference type="InterPro" id="IPR014721">
    <property type="entry name" value="Ribsml_uS5_D2-typ_fold_subgr"/>
</dbReference>
<gene>
    <name evidence="7" type="primary">mutL_1</name>
    <name evidence="4" type="synonym">mutL</name>
    <name evidence="7" type="ORF">NCTC503_01380</name>
</gene>
<dbReference type="InterPro" id="IPR014790">
    <property type="entry name" value="MutL_C"/>
</dbReference>
<feature type="domain" description="MutL C-terminal dimerisation" evidence="5">
    <location>
        <begin position="442"/>
        <end position="584"/>
    </location>
</feature>
<dbReference type="Gene3D" id="3.30.1540.20">
    <property type="entry name" value="MutL, C-terminal domain, dimerisation subdomain"/>
    <property type="match status" value="1"/>
</dbReference>
<dbReference type="PANTHER" id="PTHR10073">
    <property type="entry name" value="DNA MISMATCH REPAIR PROTEIN MLH, PMS, MUTL"/>
    <property type="match status" value="1"/>
</dbReference>
<dbReference type="SMART" id="SM00853">
    <property type="entry name" value="MutL_C"/>
    <property type="match status" value="1"/>
</dbReference>
<evidence type="ECO:0000256" key="1">
    <source>
        <dbReference type="ARBA" id="ARBA00006082"/>
    </source>
</evidence>
<keyword evidence="3 4" id="KW-0234">DNA repair</keyword>
<organism evidence="7 8">
    <name type="scientific">Hathewaya histolytica</name>
    <name type="common">Clostridium histolyticum</name>
    <dbReference type="NCBI Taxonomy" id="1498"/>
    <lineage>
        <taxon>Bacteria</taxon>
        <taxon>Bacillati</taxon>
        <taxon>Bacillota</taxon>
        <taxon>Clostridia</taxon>
        <taxon>Eubacteriales</taxon>
        <taxon>Clostridiaceae</taxon>
        <taxon>Hathewaya</taxon>
    </lineage>
</organism>
<dbReference type="RefSeq" id="WP_171012000.1">
    <property type="nucleotide sequence ID" value="NZ_CBCRUQ010000012.1"/>
</dbReference>
<dbReference type="SUPFAM" id="SSF55874">
    <property type="entry name" value="ATPase domain of HSP90 chaperone/DNA topoisomerase II/histidine kinase"/>
    <property type="match status" value="1"/>
</dbReference>
<proteinExistence type="inferred from homology"/>
<dbReference type="GO" id="GO:0006298">
    <property type="term" value="P:mismatch repair"/>
    <property type="evidence" value="ECO:0007669"/>
    <property type="project" value="UniProtKB-UniRule"/>
</dbReference>
<dbReference type="NCBIfam" id="TIGR00585">
    <property type="entry name" value="mutl"/>
    <property type="match status" value="1"/>
</dbReference>
<dbReference type="Pfam" id="PF01119">
    <property type="entry name" value="DNA_mis_repair"/>
    <property type="match status" value="1"/>
</dbReference>
<dbReference type="FunFam" id="3.30.565.10:FF:000003">
    <property type="entry name" value="DNA mismatch repair endonuclease MutL"/>
    <property type="match status" value="1"/>
</dbReference>
<dbReference type="EMBL" id="LR590481">
    <property type="protein sequence ID" value="VTQ89335.1"/>
    <property type="molecule type" value="Genomic_DNA"/>
</dbReference>
<dbReference type="InterPro" id="IPR020568">
    <property type="entry name" value="Ribosomal_Su5_D2-typ_SF"/>
</dbReference>
<name>A0A4U9RC68_HATHI</name>
<dbReference type="HAMAP" id="MF_00149">
    <property type="entry name" value="DNA_mis_repair"/>
    <property type="match status" value="1"/>
</dbReference>
<dbReference type="InterPro" id="IPR013507">
    <property type="entry name" value="DNA_mismatch_S5_2-like"/>
</dbReference>
<protein>
    <recommendedName>
        <fullName evidence="4">DNA mismatch repair protein MutL</fullName>
    </recommendedName>
</protein>
<accession>A0A4U9RC68</accession>
<dbReference type="SUPFAM" id="SSF118116">
    <property type="entry name" value="DNA mismatch repair protein MutL"/>
    <property type="match status" value="1"/>
</dbReference>
<dbReference type="PROSITE" id="PS00058">
    <property type="entry name" value="DNA_MISMATCH_REPAIR_1"/>
    <property type="match status" value="1"/>
</dbReference>
<dbReference type="InterPro" id="IPR020667">
    <property type="entry name" value="DNA_mismatch_repair_MutL"/>
</dbReference>
<dbReference type="SMART" id="SM01340">
    <property type="entry name" value="DNA_mis_repair"/>
    <property type="match status" value="1"/>
</dbReference>
<dbReference type="Proteomes" id="UP000308489">
    <property type="component" value="Chromosome 1"/>
</dbReference>
<evidence type="ECO:0000313" key="8">
    <source>
        <dbReference type="Proteomes" id="UP000308489"/>
    </source>
</evidence>
<dbReference type="CDD" id="cd16926">
    <property type="entry name" value="HATPase_MutL-MLH-PMS-like"/>
    <property type="match status" value="1"/>
</dbReference>
<dbReference type="InterPro" id="IPR038973">
    <property type="entry name" value="MutL/Mlh/Pms-like"/>
</dbReference>
<reference evidence="7 8" key="1">
    <citation type="submission" date="2019-05" db="EMBL/GenBank/DDBJ databases">
        <authorList>
            <consortium name="Pathogen Informatics"/>
        </authorList>
    </citation>
    <scope>NUCLEOTIDE SEQUENCE [LARGE SCALE GENOMIC DNA]</scope>
    <source>
        <strain evidence="7 8">NCTC503</strain>
    </source>
</reference>
<evidence type="ECO:0000256" key="2">
    <source>
        <dbReference type="ARBA" id="ARBA00022763"/>
    </source>
</evidence>
<dbReference type="InterPro" id="IPR042120">
    <property type="entry name" value="MutL_C_dimsub"/>
</dbReference>
<dbReference type="GO" id="GO:0140664">
    <property type="term" value="F:ATP-dependent DNA damage sensor activity"/>
    <property type="evidence" value="ECO:0007669"/>
    <property type="project" value="InterPro"/>
</dbReference>
<dbReference type="InterPro" id="IPR014762">
    <property type="entry name" value="DNA_mismatch_repair_CS"/>
</dbReference>
<dbReference type="GO" id="GO:0005524">
    <property type="term" value="F:ATP binding"/>
    <property type="evidence" value="ECO:0007669"/>
    <property type="project" value="InterPro"/>
</dbReference>
<evidence type="ECO:0000259" key="6">
    <source>
        <dbReference type="SMART" id="SM01340"/>
    </source>
</evidence>
<feature type="domain" description="DNA mismatch repair protein S5" evidence="6">
    <location>
        <begin position="213"/>
        <end position="331"/>
    </location>
</feature>
<dbReference type="InterPro" id="IPR002099">
    <property type="entry name" value="MutL/Mlh/PMS"/>
</dbReference>
<dbReference type="InterPro" id="IPR042121">
    <property type="entry name" value="MutL_C_regsub"/>
</dbReference>
<dbReference type="AlphaFoldDB" id="A0A4U9RC68"/>
<dbReference type="Gene3D" id="3.30.565.10">
    <property type="entry name" value="Histidine kinase-like ATPase, C-terminal domain"/>
    <property type="match status" value="1"/>
</dbReference>
<keyword evidence="2 4" id="KW-0227">DNA damage</keyword>